<proteinExistence type="predicted"/>
<evidence type="ECO:0000256" key="1">
    <source>
        <dbReference type="SAM" id="MobiDB-lite"/>
    </source>
</evidence>
<gene>
    <name evidence="2" type="ORF">SETIT_2G092500v2</name>
</gene>
<sequence>MLSWVRYLIAATAIAAAIASATKAIYLAGKSPMRYGGSSTTGASSCDDSATEHAGDAGRKQVAFVAEHGERREAAEAGGAAEAQRQRGHAEPPRHAQQRQQVRVGDEARDVLRPGSLPLQQGGEALSERRLARAVHGDDVVHGRLHRVRAVRRHAVVGDGDEVVGGVGGRVGRVEADVEDGDGEAARVEEAGELEHGVDMALVREREEQHAPPPAASSGGGHGLDGFLGFSGRQQVGAELEDKI</sequence>
<feature type="compositionally biased region" description="Polar residues" evidence="1">
    <location>
        <begin position="37"/>
        <end position="48"/>
    </location>
</feature>
<organism evidence="2">
    <name type="scientific">Setaria italica</name>
    <name type="common">Foxtail millet</name>
    <name type="synonym">Panicum italicum</name>
    <dbReference type="NCBI Taxonomy" id="4555"/>
    <lineage>
        <taxon>Eukaryota</taxon>
        <taxon>Viridiplantae</taxon>
        <taxon>Streptophyta</taxon>
        <taxon>Embryophyta</taxon>
        <taxon>Tracheophyta</taxon>
        <taxon>Spermatophyta</taxon>
        <taxon>Magnoliopsida</taxon>
        <taxon>Liliopsida</taxon>
        <taxon>Poales</taxon>
        <taxon>Poaceae</taxon>
        <taxon>PACMAD clade</taxon>
        <taxon>Panicoideae</taxon>
        <taxon>Panicodae</taxon>
        <taxon>Paniceae</taxon>
        <taxon>Cenchrinae</taxon>
        <taxon>Setaria</taxon>
    </lineage>
</organism>
<accession>A0A368PX17</accession>
<feature type="compositionally biased region" description="Basic and acidic residues" evidence="1">
    <location>
        <begin position="84"/>
        <end position="94"/>
    </location>
</feature>
<dbReference type="AlphaFoldDB" id="A0A368PX17"/>
<evidence type="ECO:0000313" key="2">
    <source>
        <dbReference type="EMBL" id="RCV10192.1"/>
    </source>
</evidence>
<name>A0A368PX17_SETIT</name>
<protein>
    <submittedName>
        <fullName evidence="2">Uncharacterized protein</fullName>
    </submittedName>
</protein>
<feature type="region of interest" description="Disordered" evidence="1">
    <location>
        <begin position="36"/>
        <end position="57"/>
    </location>
</feature>
<feature type="region of interest" description="Disordered" evidence="1">
    <location>
        <begin position="70"/>
        <end position="106"/>
    </location>
</feature>
<reference evidence="2" key="1">
    <citation type="journal article" date="2012" name="Nat. Biotechnol.">
        <title>Reference genome sequence of the model plant Setaria.</title>
        <authorList>
            <person name="Bennetzen J.L."/>
            <person name="Schmutz J."/>
            <person name="Wang H."/>
            <person name="Percifield R."/>
            <person name="Hawkins J."/>
            <person name="Pontaroli A.C."/>
            <person name="Estep M."/>
            <person name="Feng L."/>
            <person name="Vaughn J.N."/>
            <person name="Grimwood J."/>
            <person name="Jenkins J."/>
            <person name="Barry K."/>
            <person name="Lindquist E."/>
            <person name="Hellsten U."/>
            <person name="Deshpande S."/>
            <person name="Wang X."/>
            <person name="Wu X."/>
            <person name="Mitros T."/>
            <person name="Triplett J."/>
            <person name="Yang X."/>
            <person name="Ye C.Y."/>
            <person name="Mauro-Herrera M."/>
            <person name="Wang L."/>
            <person name="Li P."/>
            <person name="Sharma M."/>
            <person name="Sharma R."/>
            <person name="Ronald P.C."/>
            <person name="Panaud O."/>
            <person name="Kellogg E.A."/>
            <person name="Brutnell T.P."/>
            <person name="Doust A.N."/>
            <person name="Tuskan G.A."/>
            <person name="Rokhsar D."/>
            <person name="Devos K.M."/>
        </authorList>
    </citation>
    <scope>NUCLEOTIDE SEQUENCE [LARGE SCALE GENOMIC DNA]</scope>
    <source>
        <strain evidence="2">Yugu1</strain>
    </source>
</reference>
<dbReference type="EMBL" id="CM003529">
    <property type="protein sequence ID" value="RCV10192.1"/>
    <property type="molecule type" value="Genomic_DNA"/>
</dbReference>
<feature type="region of interest" description="Disordered" evidence="1">
    <location>
        <begin position="205"/>
        <end position="230"/>
    </location>
</feature>
<reference evidence="2" key="2">
    <citation type="submission" date="2015-07" db="EMBL/GenBank/DDBJ databases">
        <authorList>
            <person name="Noorani M."/>
        </authorList>
    </citation>
    <scope>NUCLEOTIDE SEQUENCE</scope>
    <source>
        <strain evidence="2">Yugu1</strain>
    </source>
</reference>